<protein>
    <submittedName>
        <fullName evidence="1">Uncharacterized protein</fullName>
    </submittedName>
</protein>
<sequence length="84" mass="10385">MIYSTVIQNMDKQKKPLLTYEQVVDIIDDRILCDEDSLCDERIVRVEKAARDFERKNMRKKWGRRLHLCLQQFCKVFYRNRFQR</sequence>
<proteinExistence type="predicted"/>
<gene>
    <name evidence="1" type="ORF">C4H11_02100</name>
</gene>
<name>A0ABN5IH15_9BACE</name>
<evidence type="ECO:0000313" key="1">
    <source>
        <dbReference type="EMBL" id="AVM51907.1"/>
    </source>
</evidence>
<organism evidence="1 2">
    <name type="scientific">Bacteroides zoogleoformans</name>
    <dbReference type="NCBI Taxonomy" id="28119"/>
    <lineage>
        <taxon>Bacteria</taxon>
        <taxon>Pseudomonadati</taxon>
        <taxon>Bacteroidota</taxon>
        <taxon>Bacteroidia</taxon>
        <taxon>Bacteroidales</taxon>
        <taxon>Bacteroidaceae</taxon>
        <taxon>Bacteroides</taxon>
    </lineage>
</organism>
<evidence type="ECO:0000313" key="2">
    <source>
        <dbReference type="Proteomes" id="UP000238304"/>
    </source>
</evidence>
<accession>A0ABN5IH15</accession>
<dbReference type="Proteomes" id="UP000238304">
    <property type="component" value="Chromosome"/>
</dbReference>
<keyword evidence="2" id="KW-1185">Reference proteome</keyword>
<reference evidence="1 2" key="1">
    <citation type="submission" date="2018-02" db="EMBL/GenBank/DDBJ databases">
        <authorList>
            <person name="Holder M.E."/>
            <person name="Ajami N.J."/>
            <person name="Petrosino J.F."/>
        </authorList>
    </citation>
    <scope>NUCLEOTIDE SEQUENCE [LARGE SCALE GENOMIC DNA]</scope>
    <source>
        <strain evidence="1 2">ATCC 33285</strain>
    </source>
</reference>
<dbReference type="EMBL" id="CP027231">
    <property type="protein sequence ID" value="AVM51907.1"/>
    <property type="molecule type" value="Genomic_DNA"/>
</dbReference>